<reference evidence="1 2" key="1">
    <citation type="submission" date="2016-10" db="EMBL/GenBank/DDBJ databases">
        <authorList>
            <person name="Varghese N."/>
            <person name="Submissions S."/>
        </authorList>
    </citation>
    <scope>NUCLEOTIDE SEQUENCE [LARGE SCALE GENOMIC DNA]</scope>
    <source>
        <strain evidence="1 2">DSM 16525</strain>
    </source>
</reference>
<dbReference type="Proteomes" id="UP000183760">
    <property type="component" value="Unassembled WGS sequence"/>
</dbReference>
<comment type="caution">
    <text evidence="1">The sequence shown here is derived from an EMBL/GenBank/DDBJ whole genome shotgun (WGS) entry which is preliminary data.</text>
</comment>
<evidence type="ECO:0000313" key="1">
    <source>
        <dbReference type="EMBL" id="SEU42246.1"/>
    </source>
</evidence>
<keyword evidence="2" id="KW-1185">Reference proteome</keyword>
<organism evidence="1 2">
    <name type="scientific">Myxococcus fulvus</name>
    <dbReference type="NCBI Taxonomy" id="33"/>
    <lineage>
        <taxon>Bacteria</taxon>
        <taxon>Pseudomonadati</taxon>
        <taxon>Myxococcota</taxon>
        <taxon>Myxococcia</taxon>
        <taxon>Myxococcales</taxon>
        <taxon>Cystobacterineae</taxon>
        <taxon>Myxococcaceae</taxon>
        <taxon>Myxococcus</taxon>
    </lineage>
</organism>
<protein>
    <recommendedName>
        <fullName evidence="3">Lipoprotein</fullName>
    </recommendedName>
</protein>
<gene>
    <name evidence="1" type="ORF">SAMN05443572_11912</name>
</gene>
<proteinExistence type="predicted"/>
<evidence type="ECO:0008006" key="3">
    <source>
        <dbReference type="Google" id="ProtNLM"/>
    </source>
</evidence>
<accession>A0ABY1CXT3</accession>
<evidence type="ECO:0000313" key="2">
    <source>
        <dbReference type="Proteomes" id="UP000183760"/>
    </source>
</evidence>
<name>A0ABY1CXT3_MYXFU</name>
<dbReference type="EMBL" id="FOIB01000019">
    <property type="protein sequence ID" value="SEU42246.1"/>
    <property type="molecule type" value="Genomic_DNA"/>
</dbReference>
<sequence>MCLWCDSTRVSPHPREESLARAFVCVEKTKIFFWSFTSILDVKIPISIDDMEDKTMKRASIILSTVMMSVGFANTAQAAPITVNGYVCAATYTRQPNLTYGQGYVVVQVYTAANCTGSFVGNYYYLGASASSAGYQYSEAERLGLFERATQAATQGTRVTLYVEGSGVGILDTTYRGN</sequence>